<reference evidence="3" key="1">
    <citation type="submission" date="2017-02" db="UniProtKB">
        <authorList>
            <consortium name="WormBaseParasite"/>
        </authorList>
    </citation>
    <scope>IDENTIFICATION</scope>
</reference>
<dbReference type="InterPro" id="IPR050230">
    <property type="entry name" value="CALM/Myosin/TropC-like"/>
</dbReference>
<keyword evidence="1" id="KW-0677">Repeat</keyword>
<dbReference type="GO" id="GO:0016460">
    <property type="term" value="C:myosin II complex"/>
    <property type="evidence" value="ECO:0007669"/>
    <property type="project" value="TreeGrafter"/>
</dbReference>
<dbReference type="SUPFAM" id="SSF47473">
    <property type="entry name" value="EF-hand"/>
    <property type="match status" value="1"/>
</dbReference>
<organism evidence="2 3">
    <name type="scientific">Parastrongyloides trichosuri</name>
    <name type="common">Possum-specific nematode worm</name>
    <dbReference type="NCBI Taxonomy" id="131310"/>
    <lineage>
        <taxon>Eukaryota</taxon>
        <taxon>Metazoa</taxon>
        <taxon>Ecdysozoa</taxon>
        <taxon>Nematoda</taxon>
        <taxon>Chromadorea</taxon>
        <taxon>Rhabditida</taxon>
        <taxon>Tylenchina</taxon>
        <taxon>Panagrolaimomorpha</taxon>
        <taxon>Strongyloidoidea</taxon>
        <taxon>Strongyloididae</taxon>
        <taxon>Parastrongyloides</taxon>
    </lineage>
</organism>
<dbReference type="PANTHER" id="PTHR23048:SF0">
    <property type="entry name" value="CALMODULIN LIKE 3"/>
    <property type="match status" value="1"/>
</dbReference>
<dbReference type="Gene3D" id="1.10.238.10">
    <property type="entry name" value="EF-hand"/>
    <property type="match status" value="1"/>
</dbReference>
<name>A0A0N4ZMU2_PARTI</name>
<evidence type="ECO:0000313" key="2">
    <source>
        <dbReference type="Proteomes" id="UP000038045"/>
    </source>
</evidence>
<evidence type="ECO:0000256" key="1">
    <source>
        <dbReference type="ARBA" id="ARBA00022737"/>
    </source>
</evidence>
<sequence>MDNDTKILSEAIDQFDDVGDGCIYVKDVGKTLRNCGLYPSEESIKKQLISYENTPDARVNVNDLLPMYNELKKDPINNEDPAKSLDPILNLLDPEGTGSFKISELRLMLETYGEQLTSSEMDTILLSLPVTDDGFLSKEIFIKEICFDTY</sequence>
<proteinExistence type="predicted"/>
<dbReference type="WBParaSite" id="PTRK_0000985900.1">
    <property type="protein sequence ID" value="PTRK_0000985900.1"/>
    <property type="gene ID" value="PTRK_0000985900"/>
</dbReference>
<dbReference type="AlphaFoldDB" id="A0A0N4ZMU2"/>
<dbReference type="PANTHER" id="PTHR23048">
    <property type="entry name" value="MYOSIN LIGHT CHAIN 1, 3"/>
    <property type="match status" value="1"/>
</dbReference>
<keyword evidence="2" id="KW-1185">Reference proteome</keyword>
<dbReference type="Proteomes" id="UP000038045">
    <property type="component" value="Unplaced"/>
</dbReference>
<accession>A0A0N4ZMU2</accession>
<protein>
    <submittedName>
        <fullName evidence="3">EF-hand domain-containing protein</fullName>
    </submittedName>
</protein>
<dbReference type="InterPro" id="IPR011992">
    <property type="entry name" value="EF-hand-dom_pair"/>
</dbReference>
<evidence type="ECO:0000313" key="3">
    <source>
        <dbReference type="WBParaSite" id="PTRK_0000985900.1"/>
    </source>
</evidence>
<dbReference type="STRING" id="131310.A0A0N4ZMU2"/>